<dbReference type="GO" id="GO:0006351">
    <property type="term" value="P:DNA-templated transcription"/>
    <property type="evidence" value="ECO:0007669"/>
    <property type="project" value="InterPro"/>
</dbReference>
<dbReference type="InterPro" id="IPR013225">
    <property type="entry name" value="PaaX_C"/>
</dbReference>
<dbReference type="Proteomes" id="UP000068164">
    <property type="component" value="Unassembled WGS sequence"/>
</dbReference>
<keyword evidence="4" id="KW-1185">Reference proteome</keyword>
<name>A0A125QA67_9HYPH</name>
<dbReference type="Pfam" id="PF08223">
    <property type="entry name" value="PaaX_C"/>
    <property type="match status" value="1"/>
</dbReference>
<evidence type="ECO:0000259" key="1">
    <source>
        <dbReference type="Pfam" id="PF07848"/>
    </source>
</evidence>
<evidence type="ECO:0000313" key="3">
    <source>
        <dbReference type="EMBL" id="KWV59597.1"/>
    </source>
</evidence>
<accession>A0A125QA67</accession>
<dbReference type="EMBL" id="LNCD01000011">
    <property type="protein sequence ID" value="KWV59597.1"/>
    <property type="molecule type" value="Genomic_DNA"/>
</dbReference>
<evidence type="ECO:0000313" key="4">
    <source>
        <dbReference type="Proteomes" id="UP000068164"/>
    </source>
</evidence>
<dbReference type="RefSeq" id="WP_062368550.1">
    <property type="nucleotide sequence ID" value="NZ_LNCD01000011.1"/>
</dbReference>
<organism evidence="3 4">
    <name type="scientific">Rhizobium altiplani</name>
    <dbReference type="NCBI Taxonomy" id="1864509"/>
    <lineage>
        <taxon>Bacteria</taxon>
        <taxon>Pseudomonadati</taxon>
        <taxon>Pseudomonadota</taxon>
        <taxon>Alphaproteobacteria</taxon>
        <taxon>Hyphomicrobiales</taxon>
        <taxon>Rhizobiaceae</taxon>
        <taxon>Rhizobium/Agrobacterium group</taxon>
        <taxon>Rhizobium</taxon>
    </lineage>
</organism>
<feature type="domain" description="Transcriptional repressor PaaX-like C-terminal" evidence="2">
    <location>
        <begin position="180"/>
        <end position="268"/>
    </location>
</feature>
<dbReference type="OrthoDB" id="2270427at2"/>
<dbReference type="PANTHER" id="PTHR30319:SF1">
    <property type="entry name" value="TRANSCRIPTIONAL REPRESSOR PAAX"/>
    <property type="match status" value="1"/>
</dbReference>
<sequence>MTAATNPADALASELIRRILDESPLKAASFIVTIYGDVVEPRGGIAWIGNLIETCADVGISETLVRTAVSRLVAAGQLTGEREGRRSYYRLSRSAGSEFAAAARVLFSAPEDSGWQFVHVTGPAVEDAMQALKRAGHARLNDRLAVGPARAVTATVPALVFRAEPPQDPKALQEFTSEYWDLTVHAEAYAVFLAQFGALLSPAASVSFSPSMALTIRLLLVHRFRAVHLHDPRLPSGALPDDWPGKAARQLFARAYRQLSPAADAHVARTFVTASGPLPASTAATDLRLEMLAGEAF</sequence>
<dbReference type="Pfam" id="PF07848">
    <property type="entry name" value="PaaX"/>
    <property type="match status" value="1"/>
</dbReference>
<protein>
    <submittedName>
        <fullName evidence="3">PaaX family transcriptional regulator</fullName>
    </submittedName>
</protein>
<comment type="caution">
    <text evidence="3">The sequence shown here is derived from an EMBL/GenBank/DDBJ whole genome shotgun (WGS) entry which is preliminary data.</text>
</comment>
<proteinExistence type="predicted"/>
<dbReference type="PANTHER" id="PTHR30319">
    <property type="entry name" value="PHENYLACETIC ACID REGULATOR-RELATED TRANSCRIPTIONAL REPRESSOR"/>
    <property type="match status" value="1"/>
</dbReference>
<dbReference type="AlphaFoldDB" id="A0A125QA67"/>
<dbReference type="InterPro" id="IPR036388">
    <property type="entry name" value="WH-like_DNA-bd_sf"/>
</dbReference>
<gene>
    <name evidence="3" type="ORF">AS026_28530</name>
</gene>
<dbReference type="InterPro" id="IPR011965">
    <property type="entry name" value="PaaX_trns_reg"/>
</dbReference>
<dbReference type="InterPro" id="IPR012906">
    <property type="entry name" value="PaaX-like_N"/>
</dbReference>
<feature type="domain" description="Transcriptional repressor PaaX-like N-terminal" evidence="1">
    <location>
        <begin position="26"/>
        <end position="93"/>
    </location>
</feature>
<dbReference type="Gene3D" id="1.10.10.10">
    <property type="entry name" value="Winged helix-like DNA-binding domain superfamily/Winged helix DNA-binding domain"/>
    <property type="match status" value="1"/>
</dbReference>
<reference evidence="3 4" key="1">
    <citation type="submission" date="2015-11" db="EMBL/GenBank/DDBJ databases">
        <title>Draft Genome Sequence of the Strain BR 10423 (Rhizobium sp.) isolated from nodules of Mimosa pudica.</title>
        <authorList>
            <person name="Barauna A.C."/>
            <person name="Zilli J.E."/>
            <person name="Simoes-Araujo J.L."/>
            <person name="Reis V.M."/>
            <person name="James E.K."/>
            <person name="Reis F.B.Jr."/>
            <person name="Rouws L.F."/>
            <person name="Passos S.R."/>
            <person name="Gois S.R."/>
        </authorList>
    </citation>
    <scope>NUCLEOTIDE SEQUENCE [LARGE SCALE GENOMIC DNA]</scope>
    <source>
        <strain evidence="3 4">BR10423</strain>
    </source>
</reference>
<dbReference type="PIRSF" id="PIRSF020623">
    <property type="entry name" value="PaaX"/>
    <property type="match status" value="1"/>
</dbReference>
<evidence type="ECO:0000259" key="2">
    <source>
        <dbReference type="Pfam" id="PF08223"/>
    </source>
</evidence>
<dbReference type="Gene3D" id="1.20.58.1460">
    <property type="match status" value="1"/>
</dbReference>
<dbReference type="NCBIfam" id="TIGR02277">
    <property type="entry name" value="PaaX_trns_reg"/>
    <property type="match status" value="1"/>
</dbReference>